<keyword evidence="13" id="KW-0289">Folate biosynthesis</keyword>
<dbReference type="Pfam" id="PF02875">
    <property type="entry name" value="Mur_ligase_C"/>
    <property type="match status" value="1"/>
</dbReference>
<dbReference type="EC" id="6.3.2.12" evidence="5"/>
<comment type="pathway">
    <text evidence="3">Cofactor biosynthesis; tetrahydrofolylpolyglutamate biosynthesis.</text>
</comment>
<evidence type="ECO:0000256" key="17">
    <source>
        <dbReference type="ARBA" id="ARBA00047493"/>
    </source>
</evidence>
<keyword evidence="8" id="KW-0436">Ligase</keyword>
<feature type="domain" description="Mur ligase C-terminal" evidence="21">
    <location>
        <begin position="337"/>
        <end position="459"/>
    </location>
</feature>
<comment type="catalytic activity">
    <reaction evidence="19">
        <text>(6R)-5,10-methylenetetrahydrofolyl-(gamma-L-Glu)(n) + L-glutamate + ATP = (6R)-5,10-methylenetetrahydrofolyl-(gamma-L-Glu)(n+1) + ADP + phosphate + H(+)</text>
        <dbReference type="Rhea" id="RHEA:51912"/>
        <dbReference type="Rhea" id="RHEA-COMP:13257"/>
        <dbReference type="Rhea" id="RHEA-COMP:13258"/>
        <dbReference type="ChEBI" id="CHEBI:15378"/>
        <dbReference type="ChEBI" id="CHEBI:29985"/>
        <dbReference type="ChEBI" id="CHEBI:30616"/>
        <dbReference type="ChEBI" id="CHEBI:43474"/>
        <dbReference type="ChEBI" id="CHEBI:136572"/>
        <dbReference type="ChEBI" id="CHEBI:456216"/>
        <dbReference type="EC" id="6.3.2.17"/>
    </reaction>
</comment>
<evidence type="ECO:0000256" key="14">
    <source>
        <dbReference type="ARBA" id="ARBA00030048"/>
    </source>
</evidence>
<evidence type="ECO:0000256" key="15">
    <source>
        <dbReference type="ARBA" id="ARBA00030592"/>
    </source>
</evidence>
<evidence type="ECO:0000256" key="8">
    <source>
        <dbReference type="ARBA" id="ARBA00022598"/>
    </source>
</evidence>
<evidence type="ECO:0000259" key="21">
    <source>
        <dbReference type="Pfam" id="PF02875"/>
    </source>
</evidence>
<evidence type="ECO:0000256" key="10">
    <source>
        <dbReference type="ARBA" id="ARBA00022741"/>
    </source>
</evidence>
<organism evidence="23 24">
    <name type="scientific">Rhodocyclus tenuis</name>
    <name type="common">Rhodospirillum tenue</name>
    <dbReference type="NCBI Taxonomy" id="1066"/>
    <lineage>
        <taxon>Bacteria</taxon>
        <taxon>Pseudomonadati</taxon>
        <taxon>Pseudomonadota</taxon>
        <taxon>Betaproteobacteria</taxon>
        <taxon>Rhodocyclales</taxon>
        <taxon>Rhodocyclaceae</taxon>
        <taxon>Rhodocyclus</taxon>
    </lineage>
</organism>
<dbReference type="SUPFAM" id="SSF53623">
    <property type="entry name" value="MurD-like peptide ligases, catalytic domain"/>
    <property type="match status" value="1"/>
</dbReference>
<dbReference type="GO" id="GO:0046872">
    <property type="term" value="F:metal ion binding"/>
    <property type="evidence" value="ECO:0007669"/>
    <property type="project" value="UniProtKB-KW"/>
</dbReference>
<gene>
    <name evidence="23" type="ORF">GHK24_01565</name>
</gene>
<evidence type="ECO:0000256" key="9">
    <source>
        <dbReference type="ARBA" id="ARBA00022723"/>
    </source>
</evidence>
<keyword evidence="9" id="KW-0479">Metal-binding</keyword>
<accession>A0A6L5JTB9</accession>
<evidence type="ECO:0000256" key="19">
    <source>
        <dbReference type="ARBA" id="ARBA00049035"/>
    </source>
</evidence>
<dbReference type="GO" id="GO:0005524">
    <property type="term" value="F:ATP binding"/>
    <property type="evidence" value="ECO:0007669"/>
    <property type="project" value="UniProtKB-KW"/>
</dbReference>
<dbReference type="GO" id="GO:0005737">
    <property type="term" value="C:cytoplasm"/>
    <property type="evidence" value="ECO:0007669"/>
    <property type="project" value="TreeGrafter"/>
</dbReference>
<dbReference type="Proteomes" id="UP000480275">
    <property type="component" value="Unassembled WGS sequence"/>
</dbReference>
<dbReference type="InterPro" id="IPR036565">
    <property type="entry name" value="Mur-like_cat_sf"/>
</dbReference>
<evidence type="ECO:0000256" key="3">
    <source>
        <dbReference type="ARBA" id="ARBA00005150"/>
    </source>
</evidence>
<dbReference type="UniPathway" id="UPA00077">
    <property type="reaction ID" value="UER00157"/>
</dbReference>
<comment type="pathway">
    <text evidence="2">Cofactor biosynthesis; tetrahydrofolate biosynthesis; 7,8-dihydrofolate from 2-amino-4-hydroxy-6-hydroxymethyl-7,8-dihydropteridine diphosphate and 4-aminobenzoate: step 2/2.</text>
</comment>
<evidence type="ECO:0000256" key="13">
    <source>
        <dbReference type="ARBA" id="ARBA00022909"/>
    </source>
</evidence>
<dbReference type="OrthoDB" id="9809356at2"/>
<name>A0A6L5JTB9_RHOTE</name>
<feature type="domain" description="Mur ligase central" evidence="22">
    <location>
        <begin position="58"/>
        <end position="203"/>
    </location>
</feature>
<dbReference type="Gene3D" id="3.40.1190.10">
    <property type="entry name" value="Mur-like, catalytic domain"/>
    <property type="match status" value="1"/>
</dbReference>
<dbReference type="GO" id="GO:0046654">
    <property type="term" value="P:tetrahydrofolate biosynthetic process"/>
    <property type="evidence" value="ECO:0007669"/>
    <property type="project" value="UniProtKB-UniPathway"/>
</dbReference>
<dbReference type="PANTHER" id="PTHR11136:SF0">
    <property type="entry name" value="DIHYDROFOLATE SYNTHETASE-RELATED"/>
    <property type="match status" value="1"/>
</dbReference>
<dbReference type="GO" id="GO:0046656">
    <property type="term" value="P:folic acid biosynthetic process"/>
    <property type="evidence" value="ECO:0007669"/>
    <property type="project" value="UniProtKB-KW"/>
</dbReference>
<comment type="function">
    <text evidence="1">Functions in two distinct reactions of the de novo folate biosynthetic pathway. Catalyzes the addition of a glutamate residue to dihydropteroate (7,8-dihydropteroate or H2Pte) to form dihydrofolate (7,8-dihydrofolate monoglutamate or H2Pte-Glu). Also catalyzes successive additions of L-glutamate to tetrahydrofolate or 10-formyltetrahydrofolate or 5,10-methylenetetrahydrofolate, leading to folylpolyglutamate derivatives.</text>
</comment>
<dbReference type="Pfam" id="PF08245">
    <property type="entry name" value="Mur_ligase_M"/>
    <property type="match status" value="1"/>
</dbReference>
<evidence type="ECO:0000313" key="23">
    <source>
        <dbReference type="EMBL" id="MQY50469.1"/>
    </source>
</evidence>
<dbReference type="GO" id="GO:0008841">
    <property type="term" value="F:dihydrofolate synthase activity"/>
    <property type="evidence" value="ECO:0007669"/>
    <property type="project" value="UniProtKB-EC"/>
</dbReference>
<keyword evidence="12" id="KW-0460">Magnesium</keyword>
<evidence type="ECO:0000256" key="18">
    <source>
        <dbReference type="ARBA" id="ARBA00047808"/>
    </source>
</evidence>
<evidence type="ECO:0000313" key="24">
    <source>
        <dbReference type="Proteomes" id="UP000480275"/>
    </source>
</evidence>
<dbReference type="NCBIfam" id="TIGR01499">
    <property type="entry name" value="folC"/>
    <property type="match status" value="1"/>
</dbReference>
<evidence type="ECO:0000256" key="16">
    <source>
        <dbReference type="ARBA" id="ARBA00032510"/>
    </source>
</evidence>
<comment type="similarity">
    <text evidence="4">Belongs to the folylpolyglutamate synthase family.</text>
</comment>
<keyword evidence="10" id="KW-0547">Nucleotide-binding</keyword>
<evidence type="ECO:0000256" key="20">
    <source>
        <dbReference type="ARBA" id="ARBA00049161"/>
    </source>
</evidence>
<dbReference type="PIRSF" id="PIRSF001563">
    <property type="entry name" value="Folylpolyglu_synth"/>
    <property type="match status" value="1"/>
</dbReference>
<evidence type="ECO:0000256" key="11">
    <source>
        <dbReference type="ARBA" id="ARBA00022840"/>
    </source>
</evidence>
<comment type="caution">
    <text evidence="23">The sequence shown here is derived from an EMBL/GenBank/DDBJ whole genome shotgun (WGS) entry which is preliminary data.</text>
</comment>
<dbReference type="InterPro" id="IPR004101">
    <property type="entry name" value="Mur_ligase_C"/>
</dbReference>
<evidence type="ECO:0000256" key="12">
    <source>
        <dbReference type="ARBA" id="ARBA00022842"/>
    </source>
</evidence>
<dbReference type="InterPro" id="IPR013221">
    <property type="entry name" value="Mur_ligase_cen"/>
</dbReference>
<dbReference type="EC" id="6.3.2.17" evidence="6"/>
<evidence type="ECO:0000259" key="22">
    <source>
        <dbReference type="Pfam" id="PF08245"/>
    </source>
</evidence>
<evidence type="ECO:0000256" key="1">
    <source>
        <dbReference type="ARBA" id="ARBA00002714"/>
    </source>
</evidence>
<sequence length="473" mass="49856">MAQASSSAGALPTTLDGWLAHLESLHPKGQAGIELGLARVERVRDALAQTPFCPLITVGGTNGKGSTCAYLEAIYSAAGYRVGCYTSPHLLVYNERVRLDRASIDDAALCAAFARVELARRQAGDIALTYFEFGTLAAWEAFVVAAVDVIILEVGLGGRLDAVNAYSADCAIITGIALDHTDWLGPTRESIGREKAGIFRSATPAICADVEPPQSLSGHAREIGTPLYVLGRDFGHFAQTDERMQWTYWLRPRVSSVGAEDAVAAAADAPTRGAEEIASESTLPLLRRGGLAPPALRGARQLDNAAAAMTAVELLRPRLPVSMQAVRRGLIEIELPGRFQVLPGRPVWILDVAHNPQAASALAESLSGMAFFRRTFAVVGMLADKDIAGTLAALRGRVDVWLVADLSGPRAATAQSLASAITAGELGGEVECFATPGDACARALKLAGEDDRIVAFGSFLTVAAVLGELRRCG</sequence>
<reference evidence="23 24" key="1">
    <citation type="submission" date="2019-10" db="EMBL/GenBank/DDBJ databases">
        <title>Whole-genome sequence of the purple nonsulfur photosynthetic bacterium Rhodocyclus tenuis.</title>
        <authorList>
            <person name="Kyndt J.A."/>
            <person name="Meyer T.E."/>
        </authorList>
    </citation>
    <scope>NUCLEOTIDE SEQUENCE [LARGE SCALE GENOMIC DNA]</scope>
    <source>
        <strain evidence="23 24">DSM 110</strain>
    </source>
</reference>
<evidence type="ECO:0000256" key="2">
    <source>
        <dbReference type="ARBA" id="ARBA00004799"/>
    </source>
</evidence>
<dbReference type="EMBL" id="WIXJ01000001">
    <property type="protein sequence ID" value="MQY50469.1"/>
    <property type="molecule type" value="Genomic_DNA"/>
</dbReference>
<dbReference type="AlphaFoldDB" id="A0A6L5JTB9"/>
<proteinExistence type="inferred from homology"/>
<dbReference type="Gene3D" id="3.90.190.20">
    <property type="entry name" value="Mur ligase, C-terminal domain"/>
    <property type="match status" value="1"/>
</dbReference>
<keyword evidence="11" id="KW-0067">ATP-binding</keyword>
<comment type="catalytic activity">
    <reaction evidence="20">
        <text>7,8-dihydropteroate + L-glutamate + ATP = 7,8-dihydrofolate + ADP + phosphate + H(+)</text>
        <dbReference type="Rhea" id="RHEA:23584"/>
        <dbReference type="ChEBI" id="CHEBI:15378"/>
        <dbReference type="ChEBI" id="CHEBI:17839"/>
        <dbReference type="ChEBI" id="CHEBI:29985"/>
        <dbReference type="ChEBI" id="CHEBI:30616"/>
        <dbReference type="ChEBI" id="CHEBI:43474"/>
        <dbReference type="ChEBI" id="CHEBI:57451"/>
        <dbReference type="ChEBI" id="CHEBI:456216"/>
        <dbReference type="EC" id="6.3.2.12"/>
    </reaction>
</comment>
<dbReference type="InterPro" id="IPR001645">
    <property type="entry name" value="Folylpolyglutamate_synth"/>
</dbReference>
<dbReference type="GO" id="GO:0004326">
    <property type="term" value="F:tetrahydrofolylpolyglutamate synthase activity"/>
    <property type="evidence" value="ECO:0007669"/>
    <property type="project" value="UniProtKB-EC"/>
</dbReference>
<protein>
    <recommendedName>
        <fullName evidence="7">Dihydrofolate synthase/folylpolyglutamate synthase</fullName>
        <ecNumber evidence="5">6.3.2.12</ecNumber>
        <ecNumber evidence="6">6.3.2.17</ecNumber>
    </recommendedName>
    <alternativeName>
        <fullName evidence="16">Folylpoly-gamma-glutamate synthetase-dihydrofolate synthetase</fullName>
    </alternativeName>
    <alternativeName>
        <fullName evidence="14">Folylpolyglutamate synthetase</fullName>
    </alternativeName>
    <alternativeName>
        <fullName evidence="15">Tetrahydrofolylpolyglutamate synthase</fullName>
    </alternativeName>
</protein>
<dbReference type="SUPFAM" id="SSF53244">
    <property type="entry name" value="MurD-like peptide ligases, peptide-binding domain"/>
    <property type="match status" value="1"/>
</dbReference>
<evidence type="ECO:0000256" key="6">
    <source>
        <dbReference type="ARBA" id="ARBA00013025"/>
    </source>
</evidence>
<comment type="catalytic activity">
    <reaction evidence="18">
        <text>10-formyltetrahydrofolyl-(gamma-L-Glu)(n) + L-glutamate + ATP = 10-formyltetrahydrofolyl-(gamma-L-Glu)(n+1) + ADP + phosphate + H(+)</text>
        <dbReference type="Rhea" id="RHEA:51904"/>
        <dbReference type="Rhea" id="RHEA-COMP:13088"/>
        <dbReference type="Rhea" id="RHEA-COMP:14300"/>
        <dbReference type="ChEBI" id="CHEBI:15378"/>
        <dbReference type="ChEBI" id="CHEBI:29985"/>
        <dbReference type="ChEBI" id="CHEBI:30616"/>
        <dbReference type="ChEBI" id="CHEBI:43474"/>
        <dbReference type="ChEBI" id="CHEBI:134413"/>
        <dbReference type="ChEBI" id="CHEBI:456216"/>
        <dbReference type="EC" id="6.3.2.17"/>
    </reaction>
</comment>
<dbReference type="PANTHER" id="PTHR11136">
    <property type="entry name" value="FOLYLPOLYGLUTAMATE SYNTHASE-RELATED"/>
    <property type="match status" value="1"/>
</dbReference>
<dbReference type="InterPro" id="IPR036615">
    <property type="entry name" value="Mur_ligase_C_dom_sf"/>
</dbReference>
<evidence type="ECO:0000256" key="5">
    <source>
        <dbReference type="ARBA" id="ARBA00013023"/>
    </source>
</evidence>
<evidence type="ECO:0000256" key="4">
    <source>
        <dbReference type="ARBA" id="ARBA00008276"/>
    </source>
</evidence>
<comment type="catalytic activity">
    <reaction evidence="17">
        <text>(6S)-5,6,7,8-tetrahydrofolyl-(gamma-L-Glu)(n) + L-glutamate + ATP = (6S)-5,6,7,8-tetrahydrofolyl-(gamma-L-Glu)(n+1) + ADP + phosphate + H(+)</text>
        <dbReference type="Rhea" id="RHEA:10580"/>
        <dbReference type="Rhea" id="RHEA-COMP:14738"/>
        <dbReference type="Rhea" id="RHEA-COMP:14740"/>
        <dbReference type="ChEBI" id="CHEBI:15378"/>
        <dbReference type="ChEBI" id="CHEBI:29985"/>
        <dbReference type="ChEBI" id="CHEBI:30616"/>
        <dbReference type="ChEBI" id="CHEBI:43474"/>
        <dbReference type="ChEBI" id="CHEBI:141005"/>
        <dbReference type="ChEBI" id="CHEBI:456216"/>
        <dbReference type="EC" id="6.3.2.17"/>
    </reaction>
</comment>
<evidence type="ECO:0000256" key="7">
    <source>
        <dbReference type="ARBA" id="ARBA00019357"/>
    </source>
</evidence>